<evidence type="ECO:0000313" key="11">
    <source>
        <dbReference type="Proteomes" id="UP000278807"/>
    </source>
</evidence>
<evidence type="ECO:0000256" key="8">
    <source>
        <dbReference type="PROSITE-ProRule" id="PRU00622"/>
    </source>
</evidence>
<dbReference type="PANTHER" id="PTHR11884:SF1">
    <property type="entry name" value="GOLGI APPARATUS PROTEIN 1"/>
    <property type="match status" value="1"/>
</dbReference>
<keyword evidence="6 9" id="KW-0472">Membrane</keyword>
<feature type="repeat" description="Cys-rich GLG1" evidence="8">
    <location>
        <begin position="333"/>
        <end position="395"/>
    </location>
</feature>
<dbReference type="Proteomes" id="UP000278807">
    <property type="component" value="Unassembled WGS sequence"/>
</dbReference>
<reference evidence="12" key="1">
    <citation type="submission" date="2016-04" db="UniProtKB">
        <authorList>
            <consortium name="WormBaseParasite"/>
        </authorList>
    </citation>
    <scope>IDENTIFICATION</scope>
</reference>
<keyword evidence="4" id="KW-0677">Repeat</keyword>
<feature type="repeat" description="Cys-rich GLG1" evidence="8">
    <location>
        <begin position="266"/>
        <end position="327"/>
    </location>
</feature>
<evidence type="ECO:0000256" key="2">
    <source>
        <dbReference type="ARBA" id="ARBA00022692"/>
    </source>
</evidence>
<dbReference type="WBParaSite" id="HNAJ_0000788401-mRNA-1">
    <property type="protein sequence ID" value="HNAJ_0000788401-mRNA-1"/>
    <property type="gene ID" value="HNAJ_0000788401"/>
</dbReference>
<keyword evidence="2 9" id="KW-0812">Transmembrane</keyword>
<dbReference type="InterPro" id="IPR039728">
    <property type="entry name" value="GLG1"/>
</dbReference>
<gene>
    <name evidence="10" type="ORF">HNAJ_LOCUS7880</name>
</gene>
<dbReference type="Pfam" id="PF00839">
    <property type="entry name" value="Cys_rich_FGFR"/>
    <property type="match status" value="11"/>
</dbReference>
<dbReference type="InterPro" id="IPR001893">
    <property type="entry name" value="Cys-rich_GLG1_repeat"/>
</dbReference>
<keyword evidence="5 9" id="KW-1133">Transmembrane helix</keyword>
<dbReference type="AlphaFoldDB" id="A0A158QHQ9"/>
<evidence type="ECO:0000256" key="3">
    <source>
        <dbReference type="ARBA" id="ARBA00022729"/>
    </source>
</evidence>
<evidence type="ECO:0000256" key="1">
    <source>
        <dbReference type="ARBA" id="ARBA00004479"/>
    </source>
</evidence>
<evidence type="ECO:0000256" key="5">
    <source>
        <dbReference type="ARBA" id="ARBA00022989"/>
    </source>
</evidence>
<evidence type="ECO:0000313" key="10">
    <source>
        <dbReference type="EMBL" id="VDO03740.1"/>
    </source>
</evidence>
<feature type="repeat" description="Cys-rich GLG1" evidence="8">
    <location>
        <begin position="145"/>
        <end position="205"/>
    </location>
</feature>
<evidence type="ECO:0000256" key="9">
    <source>
        <dbReference type="SAM" id="Phobius"/>
    </source>
</evidence>
<reference evidence="10 11" key="2">
    <citation type="submission" date="2018-11" db="EMBL/GenBank/DDBJ databases">
        <authorList>
            <consortium name="Pathogen Informatics"/>
        </authorList>
    </citation>
    <scope>NUCLEOTIDE SEQUENCE [LARGE SCALE GENOMIC DNA]</scope>
</reference>
<evidence type="ECO:0000313" key="12">
    <source>
        <dbReference type="WBParaSite" id="HNAJ_0000788401-mRNA-1"/>
    </source>
</evidence>
<keyword evidence="3" id="KW-0732">Signal</keyword>
<protein>
    <submittedName>
        <fullName evidence="12">Golgi apparatus protein 1</fullName>
    </submittedName>
</protein>
<dbReference type="OrthoDB" id="2015434at2759"/>
<evidence type="ECO:0000256" key="6">
    <source>
        <dbReference type="ARBA" id="ARBA00023136"/>
    </source>
</evidence>
<sequence length="977" mass="111389">MGILKFDDLHKLEKFSDKCHNFLWQRSIQLTQSSNFRLASNGVCDDDLNRINECKHIRDDSPSKIPCLFYHKSEVQDQACYEYLLFVGEIILSDYRLVYKFIEKCQKDVGAYSCGRVDSGLSSDDKFNFTSQGSTITCLMTHIEKLTSECAHQIYRISELQSDDYHLDRPLFYACQDDRERFCPDVISGDGRVFECLMKHKFESGMSEECQEKLTNRQKVRSQHYRADYALSSECKQDISDNHCSSDYDHPTSLSSILLCLGKAKKLSPSCQFEIKSIRKQLLEDYRLTPEIQIHCDEPINKHCSDLMKQRGGSVFHCLLGVQRRFSSGVDPLISAECGNALHDLVKISDVVSDPRVDPVIRRSCGSLLSTRCSAEVIVEDDVYQCLLDNRDDPAMADECRHHLFELEFFVTRDITLDQSIYRQPMCREAVVQYLRNVEEFPDLDNRIARSCRAAQRRFCSNLKGGLQRYHDPGSVPNPEGAYHNLKFECLVEYKTHPEMEAECRAAIEHFQILSLKDVRISKTFFDDCRSTLERHCPTVTHVAGSPSVSKVAAVMCLSRLLLEERLNTIAGKSPPDGIPINCARHLQFELLARSESLALDPMLAHACEFDRKIYCADVPEGFGKALECLRKHHRRLEYLCREAIFSLDQLIMVNSQSDFKLMDACAEMIQSHCQGASLTSSHTLLNCLSMAIKRAGDNFDPNCQEVVRNRLAIQQLDSRLNPRLAENCRADIMNKCKLELREDRNTPFETSNRVIQCLKTHYTASKTSNYNELRLTDSCSTYLRGLLASINLDIKMDPLLVEVCHYDLVAHCSEELAFSGNFMSADGAALECLRKQISLNKMKNDSCILEVLRLTIASETDIDADPVLARNCIGALEAVCTVTGRRGGRILDCLLDTLDSNNYPLDPLCKESLELRRQLQQMASKRLDWYFLVREVRQIYSLELVVAIVLFFIASILIICLCCARCTKRTVHAKDR</sequence>
<evidence type="ECO:0000256" key="4">
    <source>
        <dbReference type="ARBA" id="ARBA00022737"/>
    </source>
</evidence>
<dbReference type="InterPro" id="IPR017873">
    <property type="entry name" value="Cys-rich_GLG1_repeat_euk"/>
</dbReference>
<feature type="transmembrane region" description="Helical" evidence="9">
    <location>
        <begin position="945"/>
        <end position="965"/>
    </location>
</feature>
<organism evidence="12">
    <name type="scientific">Rodentolepis nana</name>
    <name type="common">Dwarf tapeworm</name>
    <name type="synonym">Hymenolepis nana</name>
    <dbReference type="NCBI Taxonomy" id="102285"/>
    <lineage>
        <taxon>Eukaryota</taxon>
        <taxon>Metazoa</taxon>
        <taxon>Spiralia</taxon>
        <taxon>Lophotrochozoa</taxon>
        <taxon>Platyhelminthes</taxon>
        <taxon>Cestoda</taxon>
        <taxon>Eucestoda</taxon>
        <taxon>Cyclophyllidea</taxon>
        <taxon>Hymenolepididae</taxon>
        <taxon>Rodentolepis</taxon>
    </lineage>
</organism>
<comment type="subcellular location">
    <subcellularLocation>
        <location evidence="1">Membrane</location>
        <topology evidence="1">Single-pass type I membrane protein</topology>
    </subcellularLocation>
</comment>
<accession>A0A158QHQ9</accession>
<keyword evidence="11" id="KW-1185">Reference proteome</keyword>
<evidence type="ECO:0000256" key="7">
    <source>
        <dbReference type="ARBA" id="ARBA00023180"/>
    </source>
</evidence>
<keyword evidence="7" id="KW-0325">Glycoprotein</keyword>
<dbReference type="EMBL" id="UZAE01012146">
    <property type="protein sequence ID" value="VDO03740.1"/>
    <property type="molecule type" value="Genomic_DNA"/>
</dbReference>
<name>A0A158QHQ9_RODNA</name>
<dbReference type="PANTHER" id="PTHR11884">
    <property type="entry name" value="SELECTIN LIGAND RELATED"/>
    <property type="match status" value="1"/>
</dbReference>
<dbReference type="GO" id="GO:0000139">
    <property type="term" value="C:Golgi membrane"/>
    <property type="evidence" value="ECO:0007669"/>
    <property type="project" value="InterPro"/>
</dbReference>
<proteinExistence type="predicted"/>
<dbReference type="STRING" id="102285.A0A158QHQ9"/>
<dbReference type="PROSITE" id="PS51289">
    <property type="entry name" value="GLG1_C_RICH"/>
    <property type="match status" value="3"/>
</dbReference>